<comment type="caution">
    <text evidence="1">The sequence shown here is derived from an EMBL/GenBank/DDBJ whole genome shotgun (WGS) entry which is preliminary data.</text>
</comment>
<accession>A0A834A222</accession>
<reference evidence="1 2" key="1">
    <citation type="journal article" date="2020" name="Nature">
        <title>Six reference-quality genomes reveal evolution of bat adaptations.</title>
        <authorList>
            <person name="Jebb D."/>
            <person name="Huang Z."/>
            <person name="Pippel M."/>
            <person name="Hughes G.M."/>
            <person name="Lavrichenko K."/>
            <person name="Devanna P."/>
            <person name="Winkler S."/>
            <person name="Jermiin L.S."/>
            <person name="Skirmuntt E.C."/>
            <person name="Katzourakis A."/>
            <person name="Burkitt-Gray L."/>
            <person name="Ray D.A."/>
            <person name="Sullivan K.A.M."/>
            <person name="Roscito J.G."/>
            <person name="Kirilenko B.M."/>
            <person name="Davalos L.M."/>
            <person name="Corthals A.P."/>
            <person name="Power M.L."/>
            <person name="Jones G."/>
            <person name="Ransome R.D."/>
            <person name="Dechmann D.K.N."/>
            <person name="Locatelli A.G."/>
            <person name="Puechmaille S.J."/>
            <person name="Fedrigo O."/>
            <person name="Jarvis E.D."/>
            <person name="Hiller M."/>
            <person name="Vernes S.C."/>
            <person name="Myers E.W."/>
            <person name="Teeling E.C."/>
        </authorList>
    </citation>
    <scope>NUCLEOTIDE SEQUENCE [LARGE SCALE GENOMIC DNA]</scope>
    <source>
        <strain evidence="1">Bat1K_MPI-CBG_1</strain>
    </source>
</reference>
<gene>
    <name evidence="1" type="ORF">HJG60_011156</name>
</gene>
<proteinExistence type="predicted"/>
<dbReference type="EMBL" id="JABVXQ010000006">
    <property type="protein sequence ID" value="KAF6104109.1"/>
    <property type="molecule type" value="Genomic_DNA"/>
</dbReference>
<evidence type="ECO:0000313" key="1">
    <source>
        <dbReference type="EMBL" id="KAF6104109.1"/>
    </source>
</evidence>
<sequence>MPVIAPNVLYELYFELPRLPPTVCLIFSLRPSSPAIIPQISGLQRNGDVIFSRRCHGQVPCGNVCRLEKRKCLVLCPSPLSEKPVITSSWAELTERLFSVHVILLRHRNECTSLMGERRSLK</sequence>
<evidence type="ECO:0000313" key="2">
    <source>
        <dbReference type="Proteomes" id="UP000664940"/>
    </source>
</evidence>
<name>A0A834A222_9CHIR</name>
<organism evidence="1 2">
    <name type="scientific">Phyllostomus discolor</name>
    <name type="common">pale spear-nosed bat</name>
    <dbReference type="NCBI Taxonomy" id="89673"/>
    <lineage>
        <taxon>Eukaryota</taxon>
        <taxon>Metazoa</taxon>
        <taxon>Chordata</taxon>
        <taxon>Craniata</taxon>
        <taxon>Vertebrata</taxon>
        <taxon>Euteleostomi</taxon>
        <taxon>Mammalia</taxon>
        <taxon>Eutheria</taxon>
        <taxon>Laurasiatheria</taxon>
        <taxon>Chiroptera</taxon>
        <taxon>Yangochiroptera</taxon>
        <taxon>Phyllostomidae</taxon>
        <taxon>Phyllostominae</taxon>
        <taxon>Phyllostomus</taxon>
    </lineage>
</organism>
<dbReference type="AlphaFoldDB" id="A0A834A222"/>
<dbReference type="Proteomes" id="UP000664940">
    <property type="component" value="Unassembled WGS sequence"/>
</dbReference>
<protein>
    <submittedName>
        <fullName evidence="1">Uncharacterized protein</fullName>
    </submittedName>
</protein>